<dbReference type="EMBL" id="LAZR01001774">
    <property type="protein sequence ID" value="KKN39231.1"/>
    <property type="molecule type" value="Genomic_DNA"/>
</dbReference>
<gene>
    <name evidence="1" type="ORF">LCGC14_0745140</name>
</gene>
<proteinExistence type="predicted"/>
<dbReference type="AlphaFoldDB" id="A0A0F9SQI6"/>
<organism evidence="1">
    <name type="scientific">marine sediment metagenome</name>
    <dbReference type="NCBI Taxonomy" id="412755"/>
    <lineage>
        <taxon>unclassified sequences</taxon>
        <taxon>metagenomes</taxon>
        <taxon>ecological metagenomes</taxon>
    </lineage>
</organism>
<comment type="caution">
    <text evidence="1">The sequence shown here is derived from an EMBL/GenBank/DDBJ whole genome shotgun (WGS) entry which is preliminary data.</text>
</comment>
<feature type="non-terminal residue" evidence="1">
    <location>
        <position position="319"/>
    </location>
</feature>
<evidence type="ECO:0008006" key="2">
    <source>
        <dbReference type="Google" id="ProtNLM"/>
    </source>
</evidence>
<protein>
    <recommendedName>
        <fullName evidence="2">Terminase large subunit gp17-like C-terminal domain-containing protein</fullName>
    </recommendedName>
</protein>
<accession>A0A0F9SQI6</accession>
<reference evidence="1" key="1">
    <citation type="journal article" date="2015" name="Nature">
        <title>Complex archaea that bridge the gap between prokaryotes and eukaryotes.</title>
        <authorList>
            <person name="Spang A."/>
            <person name="Saw J.H."/>
            <person name="Jorgensen S.L."/>
            <person name="Zaremba-Niedzwiedzka K."/>
            <person name="Martijn J."/>
            <person name="Lind A.E."/>
            <person name="van Eijk R."/>
            <person name="Schleper C."/>
            <person name="Guy L."/>
            <person name="Ettema T.J."/>
        </authorList>
    </citation>
    <scope>NUCLEOTIDE SEQUENCE</scope>
</reference>
<evidence type="ECO:0000313" key="1">
    <source>
        <dbReference type="EMBL" id="KKN39231.1"/>
    </source>
</evidence>
<name>A0A0F9SQI6_9ZZZZ</name>
<sequence length="319" mass="35906">MPRKALDETTRAYVERAREHFPSYMALVHDTDMPELFGGGALPAKHHMEIINVLTDDSLGHSLIVAPRGAAKTYLVQGWLEWRLGRASLEGGNWANEFRVSYTSNTAHQAYKVSNAIKATIQGNAAFQACFSRVKPHKEKWSEPEWKVDGNTALHSNFIATGVGGPLLGARAVIIVFDDTDDEENTRSKLEREKNLHWHENTAMPVLVPWGRAIKICTRWHEEDSAAWAMNQGWHTLYMKALEDCDGSCVDTDVRHRVSGGVSADIRDRAQVASVDTDGVQVTCPGHSYWPERFTVEYLEGLRKRQPMSFALQYQNEIT</sequence>